<evidence type="ECO:0000256" key="5">
    <source>
        <dbReference type="ARBA" id="ARBA00022989"/>
    </source>
</evidence>
<keyword evidence="5 8" id="KW-1133">Transmembrane helix</keyword>
<feature type="transmembrane region" description="Helical" evidence="8">
    <location>
        <begin position="312"/>
        <end position="332"/>
    </location>
</feature>
<evidence type="ECO:0000256" key="2">
    <source>
        <dbReference type="ARBA" id="ARBA00010992"/>
    </source>
</evidence>
<evidence type="ECO:0000256" key="1">
    <source>
        <dbReference type="ARBA" id="ARBA00004141"/>
    </source>
</evidence>
<dbReference type="InterPro" id="IPR036259">
    <property type="entry name" value="MFS_trans_sf"/>
</dbReference>
<feature type="domain" description="Major facilitator superfamily (MFS) profile" evidence="9">
    <location>
        <begin position="23"/>
        <end position="459"/>
    </location>
</feature>
<evidence type="ECO:0000256" key="4">
    <source>
        <dbReference type="ARBA" id="ARBA00022692"/>
    </source>
</evidence>
<dbReference type="InterPro" id="IPR005828">
    <property type="entry name" value="MFS_sugar_transport-like"/>
</dbReference>
<dbReference type="STRING" id="644223.C4QUZ0"/>
<feature type="transmembrane region" description="Helical" evidence="8">
    <location>
        <begin position="117"/>
        <end position="139"/>
    </location>
</feature>
<keyword evidence="6 8" id="KW-0472">Membrane</keyword>
<dbReference type="RefSeq" id="XP_002489344.1">
    <property type="nucleotide sequence ID" value="XM_002489299.1"/>
</dbReference>
<dbReference type="PANTHER" id="PTHR48022">
    <property type="entry name" value="PLASTIDIC GLUCOSE TRANSPORTER 4"/>
    <property type="match status" value="1"/>
</dbReference>
<feature type="transmembrane region" description="Helical" evidence="8">
    <location>
        <begin position="434"/>
        <end position="455"/>
    </location>
</feature>
<comment type="subcellular location">
    <subcellularLocation>
        <location evidence="1">Membrane</location>
        <topology evidence="1">Multi-pass membrane protein</topology>
    </subcellularLocation>
</comment>
<feature type="transmembrane region" description="Helical" evidence="8">
    <location>
        <begin position="184"/>
        <end position="203"/>
    </location>
</feature>
<dbReference type="HOGENOM" id="CLU_001265_30_13_1"/>
<feature type="transmembrane region" description="Helical" evidence="8">
    <location>
        <begin position="93"/>
        <end position="111"/>
    </location>
</feature>
<dbReference type="Pfam" id="PF00083">
    <property type="entry name" value="Sugar_tr"/>
    <property type="match status" value="1"/>
</dbReference>
<dbReference type="OrthoDB" id="6133115at2759"/>
<protein>
    <submittedName>
        <fullName evidence="10">Hexose transporter with moderate affinity for glucose</fullName>
    </submittedName>
</protein>
<keyword evidence="11" id="KW-1185">Reference proteome</keyword>
<sequence>MNYEYKHISKLVPRHRVPFFISILLTTVLSPVTMGYDSLMMGNLNALPQYLDYFHIRDDAALLGWMSAAVWVGSILSCFLMQQLSDKLGRKKSIVISVIVGLVGVILQSAAKNIAMFSIGRVIIGFGTQLSVAAAPTLISELALPKHRGFLGGLAFTCFQVGALIASGVTYGTRNITTTWAWRIPSIIQCVPALFSIAALVFIPESPRWLISVGQFDKASEVISIAEGIDIDAGMKRVQEIQVVIEEEKARVSSSPWKEITKGVYNWKRLFIMLTQGLVTELAGSSVGTYYFSLLLNQAGVTDVSTVLQVGIIQSSWCLVIALIACFTLDIVGRKPQALFGTTGMIVSFFILGGLIKKYGNSDNVSGSYGAIACMFLFQGFYNLCWTPMNTLYPPEIWPFKLRSAGVTVFKFFNCGFGLFGTFILPIGMSNLGWKFYMLNAGYDIIFLPIIYFVWVETKGVSLETLDELIGCPVVLDEESLSSVELVQVDGRGKSDKQ</sequence>
<proteinExistence type="inferred from homology"/>
<dbReference type="NCBIfam" id="TIGR00879">
    <property type="entry name" value="SP"/>
    <property type="match status" value="1"/>
</dbReference>
<dbReference type="InterPro" id="IPR050360">
    <property type="entry name" value="MFS_Sugar_Transporters"/>
</dbReference>
<name>C4QUZ0_KOMPG</name>
<dbReference type="Proteomes" id="UP000000314">
    <property type="component" value="Chromosome 1"/>
</dbReference>
<dbReference type="PROSITE" id="PS50850">
    <property type="entry name" value="MFS"/>
    <property type="match status" value="1"/>
</dbReference>
<dbReference type="InParanoid" id="C4QUZ0"/>
<evidence type="ECO:0000313" key="10">
    <source>
        <dbReference type="EMBL" id="CAY67060.1"/>
    </source>
</evidence>
<dbReference type="GO" id="GO:0005351">
    <property type="term" value="F:carbohydrate:proton symporter activity"/>
    <property type="evidence" value="ECO:0007669"/>
    <property type="project" value="TreeGrafter"/>
</dbReference>
<feature type="transmembrane region" description="Helical" evidence="8">
    <location>
        <begin position="60"/>
        <end position="81"/>
    </location>
</feature>
<feature type="transmembrane region" description="Helical" evidence="8">
    <location>
        <begin position="20"/>
        <end position="40"/>
    </location>
</feature>
<dbReference type="FunFam" id="1.20.1250.20:FF:000134">
    <property type="entry name" value="MFS sugar transporter protein"/>
    <property type="match status" value="1"/>
</dbReference>
<dbReference type="Gene3D" id="1.20.1250.20">
    <property type="entry name" value="MFS general substrate transporter like domains"/>
    <property type="match status" value="1"/>
</dbReference>
<dbReference type="PANTHER" id="PTHR48022:SF31">
    <property type="entry name" value="HEXOSE TRANSPORTER"/>
    <property type="match status" value="1"/>
</dbReference>
<feature type="transmembrane region" description="Helical" evidence="8">
    <location>
        <begin position="407"/>
        <end position="428"/>
    </location>
</feature>
<dbReference type="EMBL" id="FN392319">
    <property type="protein sequence ID" value="CAY67060.1"/>
    <property type="molecule type" value="Genomic_DNA"/>
</dbReference>
<evidence type="ECO:0000259" key="9">
    <source>
        <dbReference type="PROSITE" id="PS50850"/>
    </source>
</evidence>
<feature type="transmembrane region" description="Helical" evidence="8">
    <location>
        <begin position="151"/>
        <end position="172"/>
    </location>
</feature>
<evidence type="ECO:0000256" key="6">
    <source>
        <dbReference type="ARBA" id="ARBA00023136"/>
    </source>
</evidence>
<evidence type="ECO:0000256" key="7">
    <source>
        <dbReference type="RuleBase" id="RU003346"/>
    </source>
</evidence>
<dbReference type="GO" id="GO:0016020">
    <property type="term" value="C:membrane"/>
    <property type="evidence" value="ECO:0007669"/>
    <property type="project" value="UniProtKB-SubCell"/>
</dbReference>
<evidence type="ECO:0000256" key="3">
    <source>
        <dbReference type="ARBA" id="ARBA00022448"/>
    </source>
</evidence>
<gene>
    <name evidence="10" type="ordered locus">PAS_chr1-3_0004</name>
</gene>
<evidence type="ECO:0000313" key="11">
    <source>
        <dbReference type="Proteomes" id="UP000000314"/>
    </source>
</evidence>
<dbReference type="SUPFAM" id="SSF103473">
    <property type="entry name" value="MFS general substrate transporter"/>
    <property type="match status" value="1"/>
</dbReference>
<dbReference type="GeneID" id="8197942"/>
<reference evidence="10 11" key="1">
    <citation type="journal article" date="2009" name="Nat. Biotechnol.">
        <title>Genome sequence of the recombinant protein production host Pichia pastoris.</title>
        <authorList>
            <person name="De Schutter K."/>
            <person name="Lin Y.C."/>
            <person name="Tiels P."/>
            <person name="Van Hecke A."/>
            <person name="Glinka S."/>
            <person name="Weber-Lehmann J."/>
            <person name="Rouze P."/>
            <person name="Van de Peer Y."/>
            <person name="Callewaert N."/>
        </authorList>
    </citation>
    <scope>NUCLEOTIDE SEQUENCE [LARGE SCALE GENOMIC DNA]</scope>
    <source>
        <strain evidence="11">GS115 / ATCC 20864</strain>
    </source>
</reference>
<keyword evidence="3 7" id="KW-0813">Transport</keyword>
<feature type="transmembrane region" description="Helical" evidence="8">
    <location>
        <begin position="368"/>
        <end position="386"/>
    </location>
</feature>
<dbReference type="eggNOG" id="KOG0254">
    <property type="taxonomic scope" value="Eukaryota"/>
</dbReference>
<dbReference type="AlphaFoldDB" id="C4QUZ0"/>
<dbReference type="KEGG" id="ppa:PAS_chr1-3_0004"/>
<evidence type="ECO:0000256" key="8">
    <source>
        <dbReference type="SAM" id="Phobius"/>
    </source>
</evidence>
<dbReference type="OMA" id="LFQGFYA"/>
<organism evidence="10 11">
    <name type="scientific">Komagataella phaffii (strain GS115 / ATCC 20864)</name>
    <name type="common">Yeast</name>
    <name type="synonym">Pichia pastoris</name>
    <dbReference type="NCBI Taxonomy" id="644223"/>
    <lineage>
        <taxon>Eukaryota</taxon>
        <taxon>Fungi</taxon>
        <taxon>Dikarya</taxon>
        <taxon>Ascomycota</taxon>
        <taxon>Saccharomycotina</taxon>
        <taxon>Pichiomycetes</taxon>
        <taxon>Pichiales</taxon>
        <taxon>Pichiaceae</taxon>
        <taxon>Komagataella</taxon>
    </lineage>
</organism>
<feature type="transmembrane region" description="Helical" evidence="8">
    <location>
        <begin position="339"/>
        <end position="356"/>
    </location>
</feature>
<keyword evidence="4 8" id="KW-0812">Transmembrane</keyword>
<accession>C4QUZ0</accession>
<feature type="transmembrane region" description="Helical" evidence="8">
    <location>
        <begin position="270"/>
        <end position="292"/>
    </location>
</feature>
<comment type="similarity">
    <text evidence="2 7">Belongs to the major facilitator superfamily. Sugar transporter (TC 2.A.1.1) family.</text>
</comment>
<dbReference type="InterPro" id="IPR003663">
    <property type="entry name" value="Sugar/inositol_transpt"/>
</dbReference>
<dbReference type="InterPro" id="IPR020846">
    <property type="entry name" value="MFS_dom"/>
</dbReference>